<keyword evidence="2" id="KW-1185">Reference proteome</keyword>
<dbReference type="AlphaFoldDB" id="A0A563VS15"/>
<name>A0A563VS15_9CYAN</name>
<dbReference type="EMBL" id="CAACVJ010000165">
    <property type="protein sequence ID" value="VEP14177.1"/>
    <property type="molecule type" value="Genomic_DNA"/>
</dbReference>
<accession>A0A563VS15</accession>
<organism evidence="1 2">
    <name type="scientific">Hyella patelloides LEGE 07179</name>
    <dbReference type="NCBI Taxonomy" id="945734"/>
    <lineage>
        <taxon>Bacteria</taxon>
        <taxon>Bacillati</taxon>
        <taxon>Cyanobacteriota</taxon>
        <taxon>Cyanophyceae</taxon>
        <taxon>Pleurocapsales</taxon>
        <taxon>Hyellaceae</taxon>
        <taxon>Hyella</taxon>
    </lineage>
</organism>
<dbReference type="OrthoDB" id="518169at2"/>
<dbReference type="RefSeq" id="WP_144872585.1">
    <property type="nucleotide sequence ID" value="NZ_LR213990.1"/>
</dbReference>
<evidence type="ECO:0000313" key="2">
    <source>
        <dbReference type="Proteomes" id="UP000320055"/>
    </source>
</evidence>
<sequence>MKKPESCRLARLRKSLKDIHALQETLLSDGVDGIEKYVEDVEGDWLENWDDKESKIMSLKA</sequence>
<protein>
    <submittedName>
        <fullName evidence="1">Uncharacterized protein</fullName>
    </submittedName>
</protein>
<proteinExistence type="predicted"/>
<reference evidence="1 2" key="1">
    <citation type="submission" date="2019-01" db="EMBL/GenBank/DDBJ databases">
        <authorList>
            <person name="Brito A."/>
        </authorList>
    </citation>
    <scope>NUCLEOTIDE SEQUENCE [LARGE SCALE GENOMIC DNA]</scope>
    <source>
        <strain evidence="1">1</strain>
    </source>
</reference>
<gene>
    <name evidence="1" type="ORF">H1P_2470002</name>
</gene>
<dbReference type="Proteomes" id="UP000320055">
    <property type="component" value="Unassembled WGS sequence"/>
</dbReference>
<evidence type="ECO:0000313" key="1">
    <source>
        <dbReference type="EMBL" id="VEP14177.1"/>
    </source>
</evidence>